<comment type="caution">
    <text evidence="1">The sequence shown here is derived from an EMBL/GenBank/DDBJ whole genome shotgun (WGS) entry which is preliminary data.</text>
</comment>
<organism evidence="1 2">
    <name type="scientific">Vagococcus entomophilus</name>
    <dbReference type="NCBI Taxonomy" id="1160095"/>
    <lineage>
        <taxon>Bacteria</taxon>
        <taxon>Bacillati</taxon>
        <taxon>Bacillota</taxon>
        <taxon>Bacilli</taxon>
        <taxon>Lactobacillales</taxon>
        <taxon>Enterococcaceae</taxon>
        <taxon>Vagococcus</taxon>
    </lineage>
</organism>
<dbReference type="AlphaFoldDB" id="A0A430AGM1"/>
<dbReference type="Proteomes" id="UP000288669">
    <property type="component" value="Unassembled WGS sequence"/>
</dbReference>
<keyword evidence="2" id="KW-1185">Reference proteome</keyword>
<protein>
    <submittedName>
        <fullName evidence="1">Uncharacterized protein</fullName>
    </submittedName>
</protein>
<evidence type="ECO:0000313" key="1">
    <source>
        <dbReference type="EMBL" id="RSU07076.1"/>
    </source>
</evidence>
<evidence type="ECO:0000313" key="2">
    <source>
        <dbReference type="Proteomes" id="UP000288669"/>
    </source>
</evidence>
<proteinExistence type="predicted"/>
<accession>A0A430AGM1</accession>
<dbReference type="EMBL" id="NGJZ01000002">
    <property type="protein sequence ID" value="RSU07076.1"/>
    <property type="molecule type" value="Genomic_DNA"/>
</dbReference>
<sequence>MEEIMMGHHLGGHHKEKSKGGIISKLLTSGVLLGLGKKLYDEKDKIKDALIQSSKEKDTKK</sequence>
<gene>
    <name evidence="1" type="ORF">CBF30_07410</name>
</gene>
<reference evidence="1 2" key="1">
    <citation type="submission" date="2017-05" db="EMBL/GenBank/DDBJ databases">
        <title>Vagococcus spp. assemblies.</title>
        <authorList>
            <person name="Gulvik C.A."/>
        </authorList>
    </citation>
    <scope>NUCLEOTIDE SEQUENCE [LARGE SCALE GENOMIC DNA]</scope>
    <source>
        <strain evidence="1 2">DSM 24756</strain>
    </source>
</reference>
<name>A0A430AGM1_9ENTE</name>